<sequence>MSSSTGLPTRTQVCLYDWWLVRPDEGSDGKAVAVAGSTSQKTQSAQKPVRLFKSAPIAKLYDFSTLETSDGVCVILKGCINKSCTTDNGFSEVLNNFALGFPFDWEECASRCLEKRADAHAGVNLESLPSVPNENNGNSFYISRLFQSLSFCECSAMSSCPGANKWDFREEYCYPGWSFGEIRWLFMMRQNREVAGIIDGQIFTPQSRALGHIVFAKSKVLKAMGLHRSVELGIRSSR</sequence>
<keyword evidence="2" id="KW-1185">Reference proteome</keyword>
<dbReference type="EMBL" id="CM042886">
    <property type="protein sequence ID" value="KAI4340088.1"/>
    <property type="molecule type" value="Genomic_DNA"/>
</dbReference>
<reference evidence="2" key="1">
    <citation type="journal article" date="2023" name="Front. Plant Sci.">
        <title>Chromosomal-level genome assembly of Melastoma candidum provides insights into trichome evolution.</title>
        <authorList>
            <person name="Zhong Y."/>
            <person name="Wu W."/>
            <person name="Sun C."/>
            <person name="Zou P."/>
            <person name="Liu Y."/>
            <person name="Dai S."/>
            <person name="Zhou R."/>
        </authorList>
    </citation>
    <scope>NUCLEOTIDE SEQUENCE [LARGE SCALE GENOMIC DNA]</scope>
</reference>
<dbReference type="Proteomes" id="UP001057402">
    <property type="component" value="Chromosome 7"/>
</dbReference>
<evidence type="ECO:0000313" key="2">
    <source>
        <dbReference type="Proteomes" id="UP001057402"/>
    </source>
</evidence>
<proteinExistence type="predicted"/>
<protein>
    <submittedName>
        <fullName evidence="1">Uncharacterized protein</fullName>
    </submittedName>
</protein>
<organism evidence="1 2">
    <name type="scientific">Melastoma candidum</name>
    <dbReference type="NCBI Taxonomy" id="119954"/>
    <lineage>
        <taxon>Eukaryota</taxon>
        <taxon>Viridiplantae</taxon>
        <taxon>Streptophyta</taxon>
        <taxon>Embryophyta</taxon>
        <taxon>Tracheophyta</taxon>
        <taxon>Spermatophyta</taxon>
        <taxon>Magnoliopsida</taxon>
        <taxon>eudicotyledons</taxon>
        <taxon>Gunneridae</taxon>
        <taxon>Pentapetalae</taxon>
        <taxon>rosids</taxon>
        <taxon>malvids</taxon>
        <taxon>Myrtales</taxon>
        <taxon>Melastomataceae</taxon>
        <taxon>Melastomatoideae</taxon>
        <taxon>Melastomateae</taxon>
        <taxon>Melastoma</taxon>
    </lineage>
</organism>
<name>A0ACB9NUB1_9MYRT</name>
<evidence type="ECO:0000313" key="1">
    <source>
        <dbReference type="EMBL" id="KAI4340088.1"/>
    </source>
</evidence>
<gene>
    <name evidence="1" type="ORF">MLD38_024959</name>
</gene>
<accession>A0ACB9NUB1</accession>
<comment type="caution">
    <text evidence="1">The sequence shown here is derived from an EMBL/GenBank/DDBJ whole genome shotgun (WGS) entry which is preliminary data.</text>
</comment>